<dbReference type="EMBL" id="CP002838">
    <property type="protein sequence ID" value="AEM39365.1"/>
    <property type="molecule type" value="Genomic_DNA"/>
</dbReference>
<evidence type="ECO:0000313" key="1">
    <source>
        <dbReference type="EMBL" id="AEM39365.1"/>
    </source>
</evidence>
<sequence>MAGRLVFSDAHAHSNPVKGIGAKRIAEKFRSIGGWFIALVALSPWHYGIDARLEFEAYRKMIEIHMRECKAAKEAGLRVACLAGFHPADVDKLLEKGLNHLKVLELGLKVVEYVARLCKEGLLDGIGEVGRQHYTTRPENVAISMEIARRALELSRDYDCIVHLHLENAGEITVKLTELDVERIGARKERLLLHHSKPGVASYAVQHGFYATLPGKEQLLSYYFGNYSQLVDRVLLESDYIDDPKRPCVSSCPWEVVERLKRLANQGVISEEVLYKINVDNVVKFYGVEPP</sequence>
<dbReference type="SUPFAM" id="SSF51556">
    <property type="entry name" value="Metallo-dependent hydrolases"/>
    <property type="match status" value="1"/>
</dbReference>
<dbReference type="PANTHER" id="PTHR42206">
    <property type="entry name" value="METAL-DEPENDENT HYDROLASE-RELATED"/>
    <property type="match status" value="1"/>
</dbReference>
<organism evidence="1 2">
    <name type="scientific">Pyrolobus fumarii (strain DSM 11204 / 1A)</name>
    <dbReference type="NCBI Taxonomy" id="694429"/>
    <lineage>
        <taxon>Archaea</taxon>
        <taxon>Thermoproteota</taxon>
        <taxon>Thermoprotei</taxon>
        <taxon>Desulfurococcales</taxon>
        <taxon>Pyrodictiaceae</taxon>
        <taxon>Pyrolobus</taxon>
    </lineage>
</organism>
<dbReference type="Gene3D" id="3.20.20.140">
    <property type="entry name" value="Metal-dependent hydrolases"/>
    <property type="match status" value="1"/>
</dbReference>
<dbReference type="Proteomes" id="UP000001037">
    <property type="component" value="Chromosome"/>
</dbReference>
<dbReference type="Pfam" id="PF01026">
    <property type="entry name" value="TatD_DNase"/>
    <property type="match status" value="1"/>
</dbReference>
<name>G0EHL2_PYRF1</name>
<keyword evidence="2" id="KW-1185">Reference proteome</keyword>
<dbReference type="STRING" id="694429.Pyrfu_1508"/>
<dbReference type="PANTHER" id="PTHR42206:SF1">
    <property type="entry name" value="METAL-DEPENDENT HYDROLASE"/>
    <property type="match status" value="1"/>
</dbReference>
<dbReference type="InterPro" id="IPR001130">
    <property type="entry name" value="TatD-like"/>
</dbReference>
<dbReference type="InterPro" id="IPR032466">
    <property type="entry name" value="Metal_Hydrolase"/>
</dbReference>
<reference evidence="1 2" key="1">
    <citation type="journal article" date="2011" name="Stand. Genomic Sci.">
        <title>Complete genome sequence of the hyperthermophilic chemolithoautotroph Pyrolobus fumarii type strain (1A).</title>
        <authorList>
            <person name="Anderson I."/>
            <person name="Goker M."/>
            <person name="Nolan M."/>
            <person name="Lucas S."/>
            <person name="Hammon N."/>
            <person name="Deshpande S."/>
            <person name="Cheng J.F."/>
            <person name="Tapia R."/>
            <person name="Han C."/>
            <person name="Goodwin L."/>
            <person name="Pitluck S."/>
            <person name="Huntemann M."/>
            <person name="Liolios K."/>
            <person name="Ivanova N."/>
            <person name="Pagani I."/>
            <person name="Mavromatis K."/>
            <person name="Ovchinikova G."/>
            <person name="Pati A."/>
            <person name="Chen A."/>
            <person name="Palaniappan K."/>
            <person name="Land M."/>
            <person name="Hauser L."/>
            <person name="Brambilla E.M."/>
            <person name="Huber H."/>
            <person name="Yasawong M."/>
            <person name="Rohde M."/>
            <person name="Spring S."/>
            <person name="Abt B."/>
            <person name="Sikorski J."/>
            <person name="Wirth R."/>
            <person name="Detter J.C."/>
            <person name="Woyke T."/>
            <person name="Bristow J."/>
            <person name="Eisen J.A."/>
            <person name="Markowitz V."/>
            <person name="Hugenholtz P."/>
            <person name="Kyrpides N.C."/>
            <person name="Klenk H.P."/>
            <person name="Lapidus A."/>
        </authorList>
    </citation>
    <scope>NUCLEOTIDE SEQUENCE [LARGE SCALE GENOMIC DNA]</scope>
    <source>
        <strain evidence="2">DSM 11204 / 1A</strain>
    </source>
</reference>
<dbReference type="GO" id="GO:0016788">
    <property type="term" value="F:hydrolase activity, acting on ester bonds"/>
    <property type="evidence" value="ECO:0007669"/>
    <property type="project" value="InterPro"/>
</dbReference>
<dbReference type="HOGENOM" id="CLU_985571_0_0_2"/>
<protein>
    <submittedName>
        <fullName evidence="1">TatD-related deoxyribonuclease</fullName>
    </submittedName>
</protein>
<dbReference type="InParanoid" id="G0EHL2"/>
<dbReference type="RefSeq" id="WP_014027042.1">
    <property type="nucleotide sequence ID" value="NC_015931.1"/>
</dbReference>
<dbReference type="InterPro" id="IPR011589">
    <property type="entry name" value="UCP004961"/>
</dbReference>
<accession>G0EHL2</accession>
<proteinExistence type="predicted"/>
<dbReference type="OrthoDB" id="52767at2157"/>
<dbReference type="eggNOG" id="arCOG00893">
    <property type="taxonomic scope" value="Archaea"/>
</dbReference>
<dbReference type="GeneID" id="11138695"/>
<dbReference type="KEGG" id="pfm:Pyrfu_1508"/>
<gene>
    <name evidence="1" type="ordered locus">Pyrfu_1508</name>
</gene>
<evidence type="ECO:0000313" key="2">
    <source>
        <dbReference type="Proteomes" id="UP000001037"/>
    </source>
</evidence>
<dbReference type="AlphaFoldDB" id="G0EHL2"/>